<organism evidence="3 4">
    <name type="scientific">Pseudonocardia abyssalis</name>
    <dbReference type="NCBI Taxonomy" id="2792008"/>
    <lineage>
        <taxon>Bacteria</taxon>
        <taxon>Bacillati</taxon>
        <taxon>Actinomycetota</taxon>
        <taxon>Actinomycetes</taxon>
        <taxon>Pseudonocardiales</taxon>
        <taxon>Pseudonocardiaceae</taxon>
        <taxon>Pseudonocardia</taxon>
    </lineage>
</organism>
<reference evidence="3 4" key="1">
    <citation type="submission" date="2020-11" db="EMBL/GenBank/DDBJ databases">
        <title>Pseudonocardia abyssalis sp. nov. and Pseudonocardia oceani sp. nov., description and phylogenomic analysis of two novel actinomycetes isolated from the deep Southern Ocean.</title>
        <authorList>
            <person name="Parra J."/>
        </authorList>
    </citation>
    <scope>NUCLEOTIDE SEQUENCE [LARGE SCALE GENOMIC DNA]</scope>
    <source>
        <strain evidence="3 4">KRD-168</strain>
    </source>
</reference>
<accession>A0ABS6UNR1</accession>
<evidence type="ECO:0000256" key="1">
    <source>
        <dbReference type="ARBA" id="ARBA00010617"/>
    </source>
</evidence>
<dbReference type="InterPro" id="IPR001128">
    <property type="entry name" value="Cyt_P450"/>
</dbReference>
<comment type="similarity">
    <text evidence="1 2">Belongs to the cytochrome P450 family.</text>
</comment>
<proteinExistence type="inferred from homology"/>
<keyword evidence="4" id="KW-1185">Reference proteome</keyword>
<evidence type="ECO:0000256" key="2">
    <source>
        <dbReference type="RuleBase" id="RU000461"/>
    </source>
</evidence>
<evidence type="ECO:0000313" key="3">
    <source>
        <dbReference type="EMBL" id="MBW0133849.1"/>
    </source>
</evidence>
<dbReference type="InterPro" id="IPR017972">
    <property type="entry name" value="Cyt_P450_CS"/>
</dbReference>
<keyword evidence="2" id="KW-0560">Oxidoreductase</keyword>
<dbReference type="Proteomes" id="UP000694287">
    <property type="component" value="Unassembled WGS sequence"/>
</dbReference>
<gene>
    <name evidence="3" type="ORF">I4I81_06235</name>
</gene>
<evidence type="ECO:0000313" key="4">
    <source>
        <dbReference type="Proteomes" id="UP000694287"/>
    </source>
</evidence>
<comment type="caution">
    <text evidence="3">The sequence shown here is derived from an EMBL/GenBank/DDBJ whole genome shotgun (WGS) entry which is preliminary data.</text>
</comment>
<dbReference type="Pfam" id="PF00067">
    <property type="entry name" value="p450"/>
    <property type="match status" value="1"/>
</dbReference>
<keyword evidence="2" id="KW-0503">Monooxygenase</keyword>
<keyword evidence="2" id="KW-0408">Iron</keyword>
<dbReference type="PANTHER" id="PTHR46696:SF1">
    <property type="entry name" value="CYTOCHROME P450 YJIB-RELATED"/>
    <property type="match status" value="1"/>
</dbReference>
<dbReference type="EMBL" id="JADQDK010000001">
    <property type="protein sequence ID" value="MBW0133849.1"/>
    <property type="molecule type" value="Genomic_DNA"/>
</dbReference>
<sequence length="410" mass="44024">MTAVHTDPEAVPGFDAFEPVHRADPYPAFRRAREASAACSLRLGDVPVTVFTRYEECATILSSPQWGHGYRAGISPFRDPGARIPGSFVRMDPPEHGRFRSLVNKAFTPRTVASLVPVVERVVESLLDAALDRGEVDVIADLAVPLALTMIGGRVLGVPAPDRPALRGWELAIARGTDPDELLPPDAVAARSLAARDCAAYFAGLVAQRRAEPADDLLSALVLVEEHGDRLTEPELVGICMLLLVAGMETSINLIGNGVLALLRHPDQLALLRARPGLMASALEEMLRYDLPTQFTIRVALSDTEVGGRRFARGDGVIVVMASAGRDGAVYPDPDRFDITRFDGPTPARRHLGFSLGVHYCLGAPLARIEASAAIGALLRRAPDLALASGELSYLPSLIHRGLVRLPART</sequence>
<keyword evidence="2" id="KW-0479">Metal-binding</keyword>
<keyword evidence="2" id="KW-0349">Heme</keyword>
<dbReference type="RefSeq" id="WP_218615881.1">
    <property type="nucleotide sequence ID" value="NZ_JADQDK010000001.1"/>
</dbReference>
<dbReference type="PANTHER" id="PTHR46696">
    <property type="entry name" value="P450, PUTATIVE (EUROFUNG)-RELATED"/>
    <property type="match status" value="1"/>
</dbReference>
<protein>
    <submittedName>
        <fullName evidence="3">Cytochrome P450</fullName>
    </submittedName>
</protein>
<dbReference type="CDD" id="cd20625">
    <property type="entry name" value="CYP164-like"/>
    <property type="match status" value="1"/>
</dbReference>
<dbReference type="PROSITE" id="PS00086">
    <property type="entry name" value="CYTOCHROME_P450"/>
    <property type="match status" value="1"/>
</dbReference>
<name>A0ABS6UNR1_9PSEU</name>